<gene>
    <name evidence="2" type="ORF">IAA17_02270</name>
</gene>
<evidence type="ECO:0000259" key="1">
    <source>
        <dbReference type="Pfam" id="PF13175"/>
    </source>
</evidence>
<dbReference type="Proteomes" id="UP000824101">
    <property type="component" value="Unassembled WGS sequence"/>
</dbReference>
<reference evidence="2" key="1">
    <citation type="journal article" date="2021" name="PeerJ">
        <title>Extensive microbial diversity within the chicken gut microbiome revealed by metagenomics and culture.</title>
        <authorList>
            <person name="Gilroy R."/>
            <person name="Ravi A."/>
            <person name="Getino M."/>
            <person name="Pursley I."/>
            <person name="Horton D.L."/>
            <person name="Alikhan N.F."/>
            <person name="Baker D."/>
            <person name="Gharbi K."/>
            <person name="Hall N."/>
            <person name="Watson M."/>
            <person name="Adriaenssens E.M."/>
            <person name="Foster-Nyarko E."/>
            <person name="Jarju S."/>
            <person name="Secka A."/>
            <person name="Antonio M."/>
            <person name="Oren A."/>
            <person name="Chaudhuri R.R."/>
            <person name="La Ragione R."/>
            <person name="Hildebrand F."/>
            <person name="Pallen M.J."/>
        </authorList>
    </citation>
    <scope>NUCLEOTIDE SEQUENCE</scope>
    <source>
        <strain evidence="2">ChiBcec1-1093</strain>
    </source>
</reference>
<dbReference type="EMBL" id="DXBC01000039">
    <property type="protein sequence ID" value="HIZ78604.1"/>
    <property type="molecule type" value="Genomic_DNA"/>
</dbReference>
<keyword evidence="2" id="KW-0067">ATP-binding</keyword>
<evidence type="ECO:0000313" key="3">
    <source>
        <dbReference type="Proteomes" id="UP000824101"/>
    </source>
</evidence>
<dbReference type="Pfam" id="PF13175">
    <property type="entry name" value="AAA_15"/>
    <property type="match status" value="1"/>
</dbReference>
<accession>A0A9D2GF68</accession>
<dbReference type="InterPro" id="IPR027417">
    <property type="entry name" value="P-loop_NTPase"/>
</dbReference>
<sequence length="77" mass="9060">MDATFMTALHICHVRHLKDIEIPLSTEKRKMLILTGKNGSGKTSVLEALEAFLEYVVSEEYQIRERCRARLQFYWEN</sequence>
<evidence type="ECO:0000313" key="2">
    <source>
        <dbReference type="EMBL" id="HIZ78604.1"/>
    </source>
</evidence>
<protein>
    <submittedName>
        <fullName evidence="2">ATP-binding protein</fullName>
    </submittedName>
</protein>
<keyword evidence="2" id="KW-0547">Nucleotide-binding</keyword>
<dbReference type="SUPFAM" id="SSF52540">
    <property type="entry name" value="P-loop containing nucleoside triphosphate hydrolases"/>
    <property type="match status" value="1"/>
</dbReference>
<name>A0A9D2GF68_9FIRM</name>
<dbReference type="AlphaFoldDB" id="A0A9D2GF68"/>
<proteinExistence type="predicted"/>
<dbReference type="Gene3D" id="3.40.50.300">
    <property type="entry name" value="P-loop containing nucleotide triphosphate hydrolases"/>
    <property type="match status" value="1"/>
</dbReference>
<reference evidence="2" key="2">
    <citation type="submission" date="2021-04" db="EMBL/GenBank/DDBJ databases">
        <authorList>
            <person name="Gilroy R."/>
        </authorList>
    </citation>
    <scope>NUCLEOTIDE SEQUENCE</scope>
    <source>
        <strain evidence="2">ChiBcec1-1093</strain>
    </source>
</reference>
<organism evidence="2 3">
    <name type="scientific">Candidatus Lachnoclostridium stercorigallinarum</name>
    <dbReference type="NCBI Taxonomy" id="2838634"/>
    <lineage>
        <taxon>Bacteria</taxon>
        <taxon>Bacillati</taxon>
        <taxon>Bacillota</taxon>
        <taxon>Clostridia</taxon>
        <taxon>Lachnospirales</taxon>
        <taxon>Lachnospiraceae</taxon>
    </lineage>
</organism>
<comment type="caution">
    <text evidence="2">The sequence shown here is derived from an EMBL/GenBank/DDBJ whole genome shotgun (WGS) entry which is preliminary data.</text>
</comment>
<dbReference type="GO" id="GO:0005524">
    <property type="term" value="F:ATP binding"/>
    <property type="evidence" value="ECO:0007669"/>
    <property type="project" value="UniProtKB-KW"/>
</dbReference>
<feature type="domain" description="Endonuclease GajA/Old nuclease/RecF-like AAA" evidence="1">
    <location>
        <begin position="8"/>
        <end position="54"/>
    </location>
</feature>
<dbReference type="InterPro" id="IPR041685">
    <property type="entry name" value="AAA_GajA/Old/RecF-like"/>
</dbReference>